<dbReference type="EMBL" id="FNCZ01000007">
    <property type="protein sequence ID" value="SDI12750.1"/>
    <property type="molecule type" value="Genomic_DNA"/>
</dbReference>
<dbReference type="Pfam" id="PF07980">
    <property type="entry name" value="SusD_RagB"/>
    <property type="match status" value="1"/>
</dbReference>
<keyword evidence="5" id="KW-0998">Cell outer membrane</keyword>
<evidence type="ECO:0000256" key="3">
    <source>
        <dbReference type="ARBA" id="ARBA00022729"/>
    </source>
</evidence>
<evidence type="ECO:0000313" key="9">
    <source>
        <dbReference type="Proteomes" id="UP000199492"/>
    </source>
</evidence>
<dbReference type="InterPro" id="IPR033985">
    <property type="entry name" value="SusD-like_N"/>
</dbReference>
<comment type="subcellular location">
    <subcellularLocation>
        <location evidence="1">Cell outer membrane</location>
    </subcellularLocation>
</comment>
<dbReference type="Gene3D" id="1.25.40.390">
    <property type="match status" value="1"/>
</dbReference>
<comment type="similarity">
    <text evidence="2">Belongs to the SusD family.</text>
</comment>
<proteinExistence type="inferred from homology"/>
<evidence type="ECO:0000256" key="5">
    <source>
        <dbReference type="ARBA" id="ARBA00023237"/>
    </source>
</evidence>
<feature type="domain" description="SusD-like N-terminal" evidence="7">
    <location>
        <begin position="100"/>
        <end position="250"/>
    </location>
</feature>
<sequence length="547" mass="60479">MLRKIKITLLVGLALTIASCEDEYLETKPTDAISSADALATAENMALILNGLHRLQYAQPQTLISGGDSNRSGNQYWVPLGDNIPGGLIHSASANNLGWQDEARWTSHNLETSLTTEQLWYQRYHVIASVNAIIKKGTDGSIPDSERLNEIIGQAYAYRAFAYHDLVTHYAKGYLIGNPSTDPGVPLLFASEAPYESEGRSTVQEIYDQCQMDINTAIEYFENATSRPTGDPKHKSQINIDVAYGLKARIALNKGDWAIAAASAAQARQNYPLMNEEDYKSGFNTNSLSEVIWGSNVIGTETTFFRSYFYLASNTFNGSQVRNNPKLIDKRLYNQVPDTDYRKDLFLADAPNTNTSAANGEGGFGNDPNYTDEDAFEDRRDEIRSLYGLSSSFNLHPYMHVKLRNANPGSTDPDDIIYMRTSEMYLIEAEAKAMLTDIPGAQAALTPLGSARDSAYDATIYNTQATLMEHIRFQRGIELWGEGFLYSDMIRWDLGVDHGANGGSGASATLYQDGFTQAKPSVNSDWLFKIPQAEIDANPNLTSSDQN</sequence>
<keyword evidence="9" id="KW-1185">Reference proteome</keyword>
<dbReference type="RefSeq" id="WP_092469480.1">
    <property type="nucleotide sequence ID" value="NZ_FNCZ01000007.1"/>
</dbReference>
<organism evidence="8 9">
    <name type="scientific">Winogradskyella thalassocola</name>
    <dbReference type="NCBI Taxonomy" id="262004"/>
    <lineage>
        <taxon>Bacteria</taxon>
        <taxon>Pseudomonadati</taxon>
        <taxon>Bacteroidota</taxon>
        <taxon>Flavobacteriia</taxon>
        <taxon>Flavobacteriales</taxon>
        <taxon>Flavobacteriaceae</taxon>
        <taxon>Winogradskyella</taxon>
    </lineage>
</organism>
<accession>A0A1G8I262</accession>
<evidence type="ECO:0000259" key="6">
    <source>
        <dbReference type="Pfam" id="PF07980"/>
    </source>
</evidence>
<dbReference type="Pfam" id="PF14322">
    <property type="entry name" value="SusD-like_3"/>
    <property type="match status" value="1"/>
</dbReference>
<dbReference type="OrthoDB" id="1100079at2"/>
<keyword evidence="3" id="KW-0732">Signal</keyword>
<dbReference type="STRING" id="262004.SAMN04489796_107106"/>
<evidence type="ECO:0000313" key="8">
    <source>
        <dbReference type="EMBL" id="SDI12750.1"/>
    </source>
</evidence>
<dbReference type="GO" id="GO:0009279">
    <property type="term" value="C:cell outer membrane"/>
    <property type="evidence" value="ECO:0007669"/>
    <property type="project" value="UniProtKB-SubCell"/>
</dbReference>
<protein>
    <submittedName>
        <fullName evidence="8">SusD family protein</fullName>
    </submittedName>
</protein>
<gene>
    <name evidence="8" type="ORF">SAMN04489796_107106</name>
</gene>
<keyword evidence="4" id="KW-0472">Membrane</keyword>
<dbReference type="PROSITE" id="PS51257">
    <property type="entry name" value="PROKAR_LIPOPROTEIN"/>
    <property type="match status" value="1"/>
</dbReference>
<feature type="domain" description="RagB/SusD" evidence="6">
    <location>
        <begin position="291"/>
        <end position="542"/>
    </location>
</feature>
<evidence type="ECO:0000259" key="7">
    <source>
        <dbReference type="Pfam" id="PF14322"/>
    </source>
</evidence>
<dbReference type="InterPro" id="IPR012944">
    <property type="entry name" value="SusD_RagB_dom"/>
</dbReference>
<dbReference type="InterPro" id="IPR011990">
    <property type="entry name" value="TPR-like_helical_dom_sf"/>
</dbReference>
<dbReference type="Proteomes" id="UP000199492">
    <property type="component" value="Unassembled WGS sequence"/>
</dbReference>
<name>A0A1G8I262_9FLAO</name>
<evidence type="ECO:0000256" key="4">
    <source>
        <dbReference type="ARBA" id="ARBA00023136"/>
    </source>
</evidence>
<dbReference type="AlphaFoldDB" id="A0A1G8I262"/>
<evidence type="ECO:0000256" key="1">
    <source>
        <dbReference type="ARBA" id="ARBA00004442"/>
    </source>
</evidence>
<reference evidence="9" key="1">
    <citation type="submission" date="2016-10" db="EMBL/GenBank/DDBJ databases">
        <authorList>
            <person name="Varghese N."/>
            <person name="Submissions S."/>
        </authorList>
    </citation>
    <scope>NUCLEOTIDE SEQUENCE [LARGE SCALE GENOMIC DNA]</scope>
    <source>
        <strain evidence="9">DSM 15363</strain>
    </source>
</reference>
<dbReference type="SUPFAM" id="SSF48452">
    <property type="entry name" value="TPR-like"/>
    <property type="match status" value="1"/>
</dbReference>
<evidence type="ECO:0000256" key="2">
    <source>
        <dbReference type="ARBA" id="ARBA00006275"/>
    </source>
</evidence>